<reference evidence="1 2" key="1">
    <citation type="journal article" date="2023" name="Plants (Basel)">
        <title>Bridging the Gap: Combining Genomics and Transcriptomics Approaches to Understand Stylosanthes scabra, an Orphan Legume from the Brazilian Caatinga.</title>
        <authorList>
            <person name="Ferreira-Neto J.R.C."/>
            <person name="da Silva M.D."/>
            <person name="Binneck E."/>
            <person name="de Melo N.F."/>
            <person name="da Silva R.H."/>
            <person name="de Melo A.L.T.M."/>
            <person name="Pandolfi V."/>
            <person name="Bustamante F.O."/>
            <person name="Brasileiro-Vidal A.C."/>
            <person name="Benko-Iseppon A.M."/>
        </authorList>
    </citation>
    <scope>NUCLEOTIDE SEQUENCE [LARGE SCALE GENOMIC DNA]</scope>
    <source>
        <tissue evidence="1">Leaves</tissue>
    </source>
</reference>
<organism evidence="1 2">
    <name type="scientific">Stylosanthes scabra</name>
    <dbReference type="NCBI Taxonomy" id="79078"/>
    <lineage>
        <taxon>Eukaryota</taxon>
        <taxon>Viridiplantae</taxon>
        <taxon>Streptophyta</taxon>
        <taxon>Embryophyta</taxon>
        <taxon>Tracheophyta</taxon>
        <taxon>Spermatophyta</taxon>
        <taxon>Magnoliopsida</taxon>
        <taxon>eudicotyledons</taxon>
        <taxon>Gunneridae</taxon>
        <taxon>Pentapetalae</taxon>
        <taxon>rosids</taxon>
        <taxon>fabids</taxon>
        <taxon>Fabales</taxon>
        <taxon>Fabaceae</taxon>
        <taxon>Papilionoideae</taxon>
        <taxon>50 kb inversion clade</taxon>
        <taxon>dalbergioids sensu lato</taxon>
        <taxon>Dalbergieae</taxon>
        <taxon>Pterocarpus clade</taxon>
        <taxon>Stylosanthes</taxon>
    </lineage>
</organism>
<comment type="caution">
    <text evidence="1">The sequence shown here is derived from an EMBL/GenBank/DDBJ whole genome shotgun (WGS) entry which is preliminary data.</text>
</comment>
<sequence length="151" mass="16844">MAGLTSSQCSENWTGPAMSSVRFGHKDRIFANRLGTGEPAGNRTVRPNLDPAGFHKSLYTTSLHIQKKKKKKRDLRIQPPPFSRSLLRRSSSPFVLAGLVFAVSSRVGSVRCPLGRRVFLSARRFLPLPLDPSRTSCFHVASCLFAQVWYI</sequence>
<name>A0ABU6XKM4_9FABA</name>
<dbReference type="Proteomes" id="UP001341840">
    <property type="component" value="Unassembled WGS sequence"/>
</dbReference>
<proteinExistence type="predicted"/>
<accession>A0ABU6XKM4</accession>
<keyword evidence="2" id="KW-1185">Reference proteome</keyword>
<evidence type="ECO:0000313" key="2">
    <source>
        <dbReference type="Proteomes" id="UP001341840"/>
    </source>
</evidence>
<gene>
    <name evidence="1" type="ORF">PIB30_056461</name>
</gene>
<dbReference type="EMBL" id="JASCZI010211900">
    <property type="protein sequence ID" value="MED6197435.1"/>
    <property type="molecule type" value="Genomic_DNA"/>
</dbReference>
<evidence type="ECO:0000313" key="1">
    <source>
        <dbReference type="EMBL" id="MED6197435.1"/>
    </source>
</evidence>
<evidence type="ECO:0008006" key="3">
    <source>
        <dbReference type="Google" id="ProtNLM"/>
    </source>
</evidence>
<protein>
    <recommendedName>
        <fullName evidence="3">Transmembrane protein</fullName>
    </recommendedName>
</protein>